<evidence type="ECO:0000313" key="3">
    <source>
        <dbReference type="Proteomes" id="UP000812440"/>
    </source>
</evidence>
<dbReference type="AlphaFoldDB" id="A0A8T2JG36"/>
<evidence type="ECO:0000256" key="1">
    <source>
        <dbReference type="SAM" id="SignalP"/>
    </source>
</evidence>
<reference evidence="2" key="1">
    <citation type="thesis" date="2020" institute="ProQuest LLC" country="789 East Eisenhower Parkway, Ann Arbor, MI, USA">
        <title>Comparative Genomics and Chromosome Evolution.</title>
        <authorList>
            <person name="Mudd A.B."/>
        </authorList>
    </citation>
    <scope>NUCLEOTIDE SEQUENCE</scope>
    <source>
        <strain evidence="2">Female2</strain>
        <tissue evidence="2">Blood</tissue>
    </source>
</reference>
<organism evidence="2 3">
    <name type="scientific">Hymenochirus boettgeri</name>
    <name type="common">Congo dwarf clawed frog</name>
    <dbReference type="NCBI Taxonomy" id="247094"/>
    <lineage>
        <taxon>Eukaryota</taxon>
        <taxon>Metazoa</taxon>
        <taxon>Chordata</taxon>
        <taxon>Craniata</taxon>
        <taxon>Vertebrata</taxon>
        <taxon>Euteleostomi</taxon>
        <taxon>Amphibia</taxon>
        <taxon>Batrachia</taxon>
        <taxon>Anura</taxon>
        <taxon>Pipoidea</taxon>
        <taxon>Pipidae</taxon>
        <taxon>Pipinae</taxon>
        <taxon>Hymenochirus</taxon>
    </lineage>
</organism>
<feature type="chain" id="PRO_5035751568" evidence="1">
    <location>
        <begin position="23"/>
        <end position="102"/>
    </location>
</feature>
<comment type="caution">
    <text evidence="2">The sequence shown here is derived from an EMBL/GenBank/DDBJ whole genome shotgun (WGS) entry which is preliminary data.</text>
</comment>
<dbReference type="EMBL" id="JAACNH010000005">
    <property type="protein sequence ID" value="KAG8442517.1"/>
    <property type="molecule type" value="Genomic_DNA"/>
</dbReference>
<feature type="signal peptide" evidence="1">
    <location>
        <begin position="1"/>
        <end position="22"/>
    </location>
</feature>
<gene>
    <name evidence="2" type="ORF">GDO86_011349</name>
</gene>
<dbReference type="OrthoDB" id="9901978at2759"/>
<accession>A0A8T2JG36</accession>
<evidence type="ECO:0000313" key="2">
    <source>
        <dbReference type="EMBL" id="KAG8442517.1"/>
    </source>
</evidence>
<name>A0A8T2JG36_9PIPI</name>
<protein>
    <submittedName>
        <fullName evidence="2">Uncharacterized protein</fullName>
    </submittedName>
</protein>
<dbReference type="Proteomes" id="UP000812440">
    <property type="component" value="Chromosome 6"/>
</dbReference>
<sequence length="102" mass="11965">MHLLKDFLYTVMLQFILNSVWGSRPSNNFDHLQADLELRPTYMPFPCWQRWDEISGMFWTQHNFANFIEAVDCKHVCLVMPPCSGSKYPIIIKKTYCVIGCS</sequence>
<keyword evidence="1" id="KW-0732">Signal</keyword>
<proteinExistence type="predicted"/>
<keyword evidence="3" id="KW-1185">Reference proteome</keyword>